<keyword evidence="4 6" id="KW-0378">Hydrolase</keyword>
<dbReference type="SUPFAM" id="SSF53474">
    <property type="entry name" value="alpha/beta-Hydrolases"/>
    <property type="match status" value="1"/>
</dbReference>
<comment type="similarity">
    <text evidence="2">Belongs to the AB hydrolase superfamily. LDAH family.</text>
</comment>
<sequence length="353" mass="39731">MLIKTPNHFHPIILASEIAYTRDSKLPVITRFSARCLNKDMGVDDSLLAKDRKRANFRLCSLSSYTSEILEIQADAPSLHVLFVPGNPGVVLFYKDFVEFLYELLGGTASITAIGHVSHSRKDWEHGRLFSLEEQIDHKIDFIREELQNIKIPIILVGHSIGSYISIEMFKKSLEKVKYCVGLYPFLTLNPNSTAQLIIAKIAQSQILAAAASYLIASLGLLPVKTLRFIVRKSLGKSWSANAVEAACSHLSQYHTMRNVLYMALTEFKKLAETPDWAFLRERKDQCAFLFGVDDHWGPLQMLEEISKQVPGIALSIERENHTHGFCCTEPGSLWVAQHVANLIKNQMACTNQ</sequence>
<dbReference type="OrthoDB" id="448051at2759"/>
<evidence type="ECO:0000256" key="1">
    <source>
        <dbReference type="ARBA" id="ARBA00004502"/>
    </source>
</evidence>
<reference evidence="6 7" key="2">
    <citation type="submission" date="2025-04" db="UniProtKB">
        <authorList>
            <consortium name="RefSeq"/>
        </authorList>
    </citation>
    <scope>IDENTIFICATION</scope>
    <source>
        <tissue evidence="6 7">Etiolated seedlings</tissue>
    </source>
</reference>
<dbReference type="RefSeq" id="XP_012569659.1">
    <property type="nucleotide sequence ID" value="XM_012714205.2"/>
</dbReference>
<dbReference type="PaxDb" id="3827-XP_004494235.1"/>
<dbReference type="InterPro" id="IPR029058">
    <property type="entry name" value="AB_hydrolase_fold"/>
</dbReference>
<dbReference type="KEGG" id="cam:101498373"/>
<reference evidence="5" key="1">
    <citation type="journal article" date="2013" name="Nat. Biotechnol.">
        <title>Draft genome sequence of chickpea (Cicer arietinum) provides a resource for trait improvement.</title>
        <authorList>
            <person name="Varshney R.K."/>
            <person name="Song C."/>
            <person name="Saxena R.K."/>
            <person name="Azam S."/>
            <person name="Yu S."/>
            <person name="Sharpe A.G."/>
            <person name="Cannon S."/>
            <person name="Baek J."/>
            <person name="Rosen B.D."/>
            <person name="Tar'an B."/>
            <person name="Millan T."/>
            <person name="Zhang X."/>
            <person name="Ramsay L.D."/>
            <person name="Iwata A."/>
            <person name="Wang Y."/>
            <person name="Nelson W."/>
            <person name="Farmer A.D."/>
            <person name="Gaur P.M."/>
            <person name="Soderlund C."/>
            <person name="Penmetsa R.V."/>
            <person name="Xu C."/>
            <person name="Bharti A.K."/>
            <person name="He W."/>
            <person name="Winter P."/>
            <person name="Zhao S."/>
            <person name="Hane J.K."/>
            <person name="Carrasquilla-Garcia N."/>
            <person name="Condie J.A."/>
            <person name="Upadhyaya H.D."/>
            <person name="Luo M.C."/>
            <person name="Thudi M."/>
            <person name="Gowda C.L."/>
            <person name="Singh N.P."/>
            <person name="Lichtenzveig J."/>
            <person name="Gali K.K."/>
            <person name="Rubio J."/>
            <person name="Nadarajan N."/>
            <person name="Dolezel J."/>
            <person name="Bansal K.C."/>
            <person name="Xu X."/>
            <person name="Edwards D."/>
            <person name="Zhang G."/>
            <person name="Kahl G."/>
            <person name="Gil J."/>
            <person name="Singh K.B."/>
            <person name="Datta S.K."/>
            <person name="Jackson S.A."/>
            <person name="Wang J."/>
            <person name="Cook D.R."/>
        </authorList>
    </citation>
    <scope>NUCLEOTIDE SEQUENCE [LARGE SCALE GENOMIC DNA]</scope>
    <source>
        <strain evidence="5">cv. CDC Frontier</strain>
    </source>
</reference>
<evidence type="ECO:0000313" key="7">
    <source>
        <dbReference type="RefSeq" id="XP_012569659.1"/>
    </source>
</evidence>
<dbReference type="GO" id="GO:0005811">
    <property type="term" value="C:lipid droplet"/>
    <property type="evidence" value="ECO:0007669"/>
    <property type="project" value="UniProtKB-SubCell"/>
</dbReference>
<dbReference type="InterPro" id="IPR019363">
    <property type="entry name" value="LDAH"/>
</dbReference>
<evidence type="ECO:0000256" key="2">
    <source>
        <dbReference type="ARBA" id="ARBA00008300"/>
    </source>
</evidence>
<dbReference type="AlphaFoldDB" id="A0A1S2XTC0"/>
<proteinExistence type="inferred from homology"/>
<keyword evidence="5" id="KW-1185">Reference proteome</keyword>
<dbReference type="Gene3D" id="3.40.50.1820">
    <property type="entry name" value="alpha/beta hydrolase"/>
    <property type="match status" value="1"/>
</dbReference>
<dbReference type="PANTHER" id="PTHR13390:SF0">
    <property type="entry name" value="LIPID DROPLET-ASSOCIATED HYDROLASE"/>
    <property type="match status" value="1"/>
</dbReference>
<evidence type="ECO:0000313" key="5">
    <source>
        <dbReference type="Proteomes" id="UP000087171"/>
    </source>
</evidence>
<dbReference type="Pfam" id="PF10230">
    <property type="entry name" value="LIDHydrolase"/>
    <property type="match status" value="1"/>
</dbReference>
<dbReference type="GO" id="GO:0016298">
    <property type="term" value="F:lipase activity"/>
    <property type="evidence" value="ECO:0007669"/>
    <property type="project" value="InterPro"/>
</dbReference>
<evidence type="ECO:0000256" key="3">
    <source>
        <dbReference type="ARBA" id="ARBA00022677"/>
    </source>
</evidence>
<dbReference type="GO" id="GO:0019915">
    <property type="term" value="P:lipid storage"/>
    <property type="evidence" value="ECO:0007669"/>
    <property type="project" value="InterPro"/>
</dbReference>
<dbReference type="GeneID" id="101498373"/>
<keyword evidence="3" id="KW-0551">Lipid droplet</keyword>
<evidence type="ECO:0000313" key="6">
    <source>
        <dbReference type="RefSeq" id="XP_004494235.1"/>
    </source>
</evidence>
<name>A0A1S2XTC0_CICAR</name>
<evidence type="ECO:0000256" key="4">
    <source>
        <dbReference type="ARBA" id="ARBA00022801"/>
    </source>
</evidence>
<gene>
    <name evidence="6 7" type="primary">LOC101498373</name>
</gene>
<dbReference type="Proteomes" id="UP000087171">
    <property type="component" value="Chromosome Ca3"/>
</dbReference>
<dbReference type="eggNOG" id="ENOG502QUDI">
    <property type="taxonomic scope" value="Eukaryota"/>
</dbReference>
<organism evidence="5 6">
    <name type="scientific">Cicer arietinum</name>
    <name type="common">Chickpea</name>
    <name type="synonym">Garbanzo</name>
    <dbReference type="NCBI Taxonomy" id="3827"/>
    <lineage>
        <taxon>Eukaryota</taxon>
        <taxon>Viridiplantae</taxon>
        <taxon>Streptophyta</taxon>
        <taxon>Embryophyta</taxon>
        <taxon>Tracheophyta</taxon>
        <taxon>Spermatophyta</taxon>
        <taxon>Magnoliopsida</taxon>
        <taxon>eudicotyledons</taxon>
        <taxon>Gunneridae</taxon>
        <taxon>Pentapetalae</taxon>
        <taxon>rosids</taxon>
        <taxon>fabids</taxon>
        <taxon>Fabales</taxon>
        <taxon>Fabaceae</taxon>
        <taxon>Papilionoideae</taxon>
        <taxon>50 kb inversion clade</taxon>
        <taxon>NPAAA clade</taxon>
        <taxon>Hologalegina</taxon>
        <taxon>IRL clade</taxon>
        <taxon>Cicereae</taxon>
        <taxon>Cicer</taxon>
    </lineage>
</organism>
<dbReference type="RefSeq" id="XP_004494235.1">
    <property type="nucleotide sequence ID" value="XM_004494178.2"/>
</dbReference>
<dbReference type="PANTHER" id="PTHR13390">
    <property type="entry name" value="LIPASE"/>
    <property type="match status" value="1"/>
</dbReference>
<protein>
    <submittedName>
        <fullName evidence="6 7">Lipid droplet-associated hydrolase</fullName>
    </submittedName>
</protein>
<comment type="subcellular location">
    <subcellularLocation>
        <location evidence="1">Lipid droplet</location>
    </subcellularLocation>
</comment>
<dbReference type="FunFam" id="3.40.50.1820:FF:000267">
    <property type="entry name" value="Alpha/beta-Hydrolases superfamily protein"/>
    <property type="match status" value="1"/>
</dbReference>
<accession>A0A1S2XTC0</accession>